<feature type="signal peptide" evidence="2">
    <location>
        <begin position="1"/>
        <end position="17"/>
    </location>
</feature>
<dbReference type="OrthoDB" id="4940612at2759"/>
<gene>
    <name evidence="4" type="ORF">VFPPC_14897</name>
</gene>
<proteinExistence type="predicted"/>
<evidence type="ECO:0000313" key="5">
    <source>
        <dbReference type="Proteomes" id="UP000078397"/>
    </source>
</evidence>
<evidence type="ECO:0000256" key="1">
    <source>
        <dbReference type="SAM" id="MobiDB-lite"/>
    </source>
</evidence>
<keyword evidence="2" id="KW-0732">Signal</keyword>
<feature type="compositionally biased region" description="Pro residues" evidence="1">
    <location>
        <begin position="225"/>
        <end position="234"/>
    </location>
</feature>
<feature type="compositionally biased region" description="Low complexity" evidence="1">
    <location>
        <begin position="238"/>
        <end position="260"/>
    </location>
</feature>
<dbReference type="GeneID" id="28856659"/>
<dbReference type="AlphaFoldDB" id="A0A179EZ87"/>
<evidence type="ECO:0000313" key="4">
    <source>
        <dbReference type="EMBL" id="OAQ58517.1"/>
    </source>
</evidence>
<dbReference type="InterPro" id="IPR002889">
    <property type="entry name" value="WSC_carb-bd"/>
</dbReference>
<protein>
    <submittedName>
        <fullName evidence="4">Carbohydrate-binding WSC</fullName>
    </submittedName>
</protein>
<dbReference type="RefSeq" id="XP_018136664.1">
    <property type="nucleotide sequence ID" value="XM_018292665.1"/>
</dbReference>
<feature type="compositionally biased region" description="Basic and acidic residues" evidence="1">
    <location>
        <begin position="170"/>
        <end position="183"/>
    </location>
</feature>
<feature type="chain" id="PRO_5008101034" evidence="2">
    <location>
        <begin position="18"/>
        <end position="290"/>
    </location>
</feature>
<dbReference type="KEGG" id="pchm:VFPPC_14897"/>
<feature type="region of interest" description="Disordered" evidence="1">
    <location>
        <begin position="166"/>
        <end position="261"/>
    </location>
</feature>
<dbReference type="EMBL" id="LSBJ02000017">
    <property type="protein sequence ID" value="OAQ58517.1"/>
    <property type="molecule type" value="Genomic_DNA"/>
</dbReference>
<feature type="compositionally biased region" description="Pro residues" evidence="1">
    <location>
        <begin position="184"/>
        <end position="193"/>
    </location>
</feature>
<sequence>MSRAALAVVLIATGAAAQANFASDGFQYVGCVQASTGVFPVKMNLGDSFTVAQCQEACGKSGAYAAAAGNGCHCDNPISHVGLDFDVMDDSKCSQACKPGDAKAGQCGGPISTDGQQLYNLYQRISTDPIPANVTLPPIANKAVDLPTSTFLKTITTCPPGVTDCPLHSTSEDPQKPCTKEHPPPPPPPPPPVKTKFALPCPESKAAPPPPSSTTPCDCEETKKPAPPPNPCPGPDCMETTKTEMPPPTSKAAPATTSEPVIVSEGSSRPISAVMVVLSVGALVLAMGMS</sequence>
<evidence type="ECO:0000256" key="2">
    <source>
        <dbReference type="SAM" id="SignalP"/>
    </source>
</evidence>
<name>A0A179EZ87_METCM</name>
<reference evidence="4 5" key="1">
    <citation type="journal article" date="2016" name="PLoS Pathog.">
        <title>Biosynthesis of antibiotic leucinostatins in bio-control fungus Purpureocillium lilacinum and their inhibition on phytophthora revealed by genome mining.</title>
        <authorList>
            <person name="Wang G."/>
            <person name="Liu Z."/>
            <person name="Lin R."/>
            <person name="Li E."/>
            <person name="Mao Z."/>
            <person name="Ling J."/>
            <person name="Yang Y."/>
            <person name="Yin W.B."/>
            <person name="Xie B."/>
        </authorList>
    </citation>
    <scope>NUCLEOTIDE SEQUENCE [LARGE SCALE GENOMIC DNA]</scope>
    <source>
        <strain evidence="4">170</strain>
    </source>
</reference>
<feature type="domain" description="WSC" evidence="3">
    <location>
        <begin position="25"/>
        <end position="125"/>
    </location>
</feature>
<accession>A0A179EZ87</accession>
<evidence type="ECO:0000259" key="3">
    <source>
        <dbReference type="PROSITE" id="PS51212"/>
    </source>
</evidence>
<dbReference type="PROSITE" id="PS51212">
    <property type="entry name" value="WSC"/>
    <property type="match status" value="1"/>
</dbReference>
<organism evidence="4 5">
    <name type="scientific">Pochonia chlamydosporia 170</name>
    <dbReference type="NCBI Taxonomy" id="1380566"/>
    <lineage>
        <taxon>Eukaryota</taxon>
        <taxon>Fungi</taxon>
        <taxon>Dikarya</taxon>
        <taxon>Ascomycota</taxon>
        <taxon>Pezizomycotina</taxon>
        <taxon>Sordariomycetes</taxon>
        <taxon>Hypocreomycetidae</taxon>
        <taxon>Hypocreales</taxon>
        <taxon>Clavicipitaceae</taxon>
        <taxon>Pochonia</taxon>
    </lineage>
</organism>
<dbReference type="STRING" id="1380566.A0A179EZ87"/>
<comment type="caution">
    <text evidence="4">The sequence shown here is derived from an EMBL/GenBank/DDBJ whole genome shotgun (WGS) entry which is preliminary data.</text>
</comment>
<keyword evidence="5" id="KW-1185">Reference proteome</keyword>
<dbReference type="Proteomes" id="UP000078397">
    <property type="component" value="Unassembled WGS sequence"/>
</dbReference>
<dbReference type="SMART" id="SM00321">
    <property type="entry name" value="WSC"/>
    <property type="match status" value="1"/>
</dbReference>